<gene>
    <name evidence="8" type="ORF">BU14_0519s0002</name>
</gene>
<feature type="transmembrane region" description="Helical" evidence="7">
    <location>
        <begin position="581"/>
        <end position="602"/>
    </location>
</feature>
<evidence type="ECO:0000313" key="8">
    <source>
        <dbReference type="EMBL" id="OSX71586.1"/>
    </source>
</evidence>
<evidence type="ECO:0000256" key="5">
    <source>
        <dbReference type="ARBA" id="ARBA00022989"/>
    </source>
</evidence>
<keyword evidence="3 7" id="KW-0812">Transmembrane</keyword>
<feature type="chain" id="PRO_5011816003" description="Transmembrane 9 superfamily member" evidence="7">
    <location>
        <begin position="19"/>
        <end position="659"/>
    </location>
</feature>
<feature type="transmembrane region" description="Helical" evidence="7">
    <location>
        <begin position="519"/>
        <end position="540"/>
    </location>
</feature>
<feature type="transmembrane region" description="Helical" evidence="7">
    <location>
        <begin position="462"/>
        <end position="490"/>
    </location>
</feature>
<dbReference type="PANTHER" id="PTHR10766:SF111">
    <property type="entry name" value="TRANSMEMBRANE 9 SUPERFAMILY MEMBER 2"/>
    <property type="match status" value="1"/>
</dbReference>
<sequence length="659" mass="70466">MAKLTGAVLALAAAVAAASPSGAFYLPGIAPVAYEAGATAEVLAARLTSAKNKVPYDIYSLPLCKPPAGPPRNSRHLSLGQVLVGERAQLTGFELNVLVPATCKVLCEFQVPLGAPLRRLHRRITDEYVVRLNLDNMPVVTRLTSAAAATAATAAPSFMLGYPLGFSDASGAAYLYNHLKFRVLYHKPSATDVSAAAASAAAAASGTTRVPAYRIVGFEVEPMSVTHKVVDGEITTCPVNSSAAVPLAVPTSTAAKSATAALSNAITYDVEWAQSDRAWATRWDALLNANSAQVQIQWFSVVNSVMIALFLAGMVALILLRTVHADFARYNRLDGDDDLADDAGWKLVHGDVFRAPTRAAALAIAVGTGAQVTAVTVITLVFALLGLLSPANRGGLLSAMLLLWALTGAVPGFVSAVLYGRWGGMDRKKVTLGAGMAYPGLVGTLFFLLNLMLWAAGSTMSVSFFTLLLLLALWLFVALPLSIIGAYAGYNVKAADWPTRVNAIARAIPRPPMGVSPSWYALATGILCFGVVFIELVMVLTSQLYYMFGFLFIVFALLVVSCAEVSIVFVYLSLTHEDWRWWWNAFNYTASSGLWVFAYSLWFYAMQSGLEWSTHLLSSTIFFVYSAIASSAFALMTGTIGFSAAYIFVNKIYSVVRVE</sequence>
<dbReference type="Pfam" id="PF02990">
    <property type="entry name" value="EMP70"/>
    <property type="match status" value="1"/>
</dbReference>
<dbReference type="AlphaFoldDB" id="A0A1X6NSW2"/>
<dbReference type="Proteomes" id="UP000218209">
    <property type="component" value="Unassembled WGS sequence"/>
</dbReference>
<keyword evidence="9" id="KW-1185">Reference proteome</keyword>
<proteinExistence type="inferred from homology"/>
<dbReference type="InterPro" id="IPR004240">
    <property type="entry name" value="EMP70"/>
</dbReference>
<name>A0A1X6NSW2_PORUM</name>
<keyword evidence="4 7" id="KW-0732">Signal</keyword>
<feature type="transmembrane region" description="Helical" evidence="7">
    <location>
        <begin position="397"/>
        <end position="420"/>
    </location>
</feature>
<dbReference type="GO" id="GO:0072657">
    <property type="term" value="P:protein localization to membrane"/>
    <property type="evidence" value="ECO:0007669"/>
    <property type="project" value="TreeGrafter"/>
</dbReference>
<evidence type="ECO:0000256" key="4">
    <source>
        <dbReference type="ARBA" id="ARBA00022729"/>
    </source>
</evidence>
<comment type="similarity">
    <text evidence="2 7">Belongs to the nonaspanin (TM9SF) (TC 9.A.2) family.</text>
</comment>
<feature type="transmembrane region" description="Helical" evidence="7">
    <location>
        <begin position="622"/>
        <end position="649"/>
    </location>
</feature>
<dbReference type="GO" id="GO:0005737">
    <property type="term" value="C:cytoplasm"/>
    <property type="evidence" value="ECO:0007669"/>
    <property type="project" value="UniProtKB-ARBA"/>
</dbReference>
<dbReference type="PANTHER" id="PTHR10766">
    <property type="entry name" value="TRANSMEMBRANE 9 SUPERFAMILY PROTEIN"/>
    <property type="match status" value="1"/>
</dbReference>
<evidence type="ECO:0000256" key="6">
    <source>
        <dbReference type="ARBA" id="ARBA00023136"/>
    </source>
</evidence>
<keyword evidence="5 7" id="KW-1133">Transmembrane helix</keyword>
<evidence type="ECO:0000256" key="2">
    <source>
        <dbReference type="ARBA" id="ARBA00005227"/>
    </source>
</evidence>
<protein>
    <recommendedName>
        <fullName evidence="7">Transmembrane 9 superfamily member</fullName>
    </recommendedName>
</protein>
<evidence type="ECO:0000256" key="7">
    <source>
        <dbReference type="RuleBase" id="RU363079"/>
    </source>
</evidence>
<feature type="transmembrane region" description="Helical" evidence="7">
    <location>
        <begin position="359"/>
        <end position="385"/>
    </location>
</feature>
<reference evidence="8 9" key="1">
    <citation type="submission" date="2017-03" db="EMBL/GenBank/DDBJ databases">
        <title>WGS assembly of Porphyra umbilicalis.</title>
        <authorList>
            <person name="Brawley S.H."/>
            <person name="Blouin N.A."/>
            <person name="Ficko-Blean E."/>
            <person name="Wheeler G.L."/>
            <person name="Lohr M."/>
            <person name="Goodson H.V."/>
            <person name="Jenkins J.W."/>
            <person name="Blaby-Haas C.E."/>
            <person name="Helliwell K.E."/>
            <person name="Chan C."/>
            <person name="Marriage T."/>
            <person name="Bhattacharya D."/>
            <person name="Klein A.S."/>
            <person name="Badis Y."/>
            <person name="Brodie J."/>
            <person name="Cao Y."/>
            <person name="Collen J."/>
            <person name="Dittami S.M."/>
            <person name="Gachon C.M."/>
            <person name="Green B.R."/>
            <person name="Karpowicz S."/>
            <person name="Kim J.W."/>
            <person name="Kudahl U."/>
            <person name="Lin S."/>
            <person name="Michel G."/>
            <person name="Mittag M."/>
            <person name="Olson B.J."/>
            <person name="Pangilinan J."/>
            <person name="Peng Y."/>
            <person name="Qiu H."/>
            <person name="Shu S."/>
            <person name="Singer J.T."/>
            <person name="Smith A.G."/>
            <person name="Sprecher B.N."/>
            <person name="Wagner V."/>
            <person name="Wang W."/>
            <person name="Wang Z.-Y."/>
            <person name="Yan J."/>
            <person name="Yarish C."/>
            <person name="Zoeuner-Riek S."/>
            <person name="Zhuang Y."/>
            <person name="Zou Y."/>
            <person name="Lindquist E.A."/>
            <person name="Grimwood J."/>
            <person name="Barry K."/>
            <person name="Rokhsar D.S."/>
            <person name="Schmutz J."/>
            <person name="Stiller J.W."/>
            <person name="Grossman A.R."/>
            <person name="Prochnik S.E."/>
        </authorList>
    </citation>
    <scope>NUCLEOTIDE SEQUENCE [LARGE SCALE GENOMIC DNA]</scope>
    <source>
        <strain evidence="8">4086291</strain>
    </source>
</reference>
<dbReference type="EMBL" id="KV919122">
    <property type="protein sequence ID" value="OSX71586.1"/>
    <property type="molecule type" value="Genomic_DNA"/>
</dbReference>
<evidence type="ECO:0000313" key="9">
    <source>
        <dbReference type="Proteomes" id="UP000218209"/>
    </source>
</evidence>
<keyword evidence="6 7" id="KW-0472">Membrane</keyword>
<organism evidence="8 9">
    <name type="scientific">Porphyra umbilicalis</name>
    <name type="common">Purple laver</name>
    <name type="synonym">Red alga</name>
    <dbReference type="NCBI Taxonomy" id="2786"/>
    <lineage>
        <taxon>Eukaryota</taxon>
        <taxon>Rhodophyta</taxon>
        <taxon>Bangiophyceae</taxon>
        <taxon>Bangiales</taxon>
        <taxon>Bangiaceae</taxon>
        <taxon>Porphyra</taxon>
    </lineage>
</organism>
<accession>A0A1X6NSW2</accession>
<feature type="transmembrane region" description="Helical" evidence="7">
    <location>
        <begin position="546"/>
        <end position="574"/>
    </location>
</feature>
<comment type="subcellular location">
    <subcellularLocation>
        <location evidence="1">Membrane</location>
        <topology evidence="1">Multi-pass membrane protein</topology>
    </subcellularLocation>
</comment>
<evidence type="ECO:0000256" key="1">
    <source>
        <dbReference type="ARBA" id="ARBA00004141"/>
    </source>
</evidence>
<feature type="signal peptide" evidence="7">
    <location>
        <begin position="1"/>
        <end position="18"/>
    </location>
</feature>
<dbReference type="OrthoDB" id="1666796at2759"/>
<feature type="transmembrane region" description="Helical" evidence="7">
    <location>
        <begin position="432"/>
        <end position="456"/>
    </location>
</feature>
<dbReference type="GO" id="GO:0016020">
    <property type="term" value="C:membrane"/>
    <property type="evidence" value="ECO:0007669"/>
    <property type="project" value="UniProtKB-SubCell"/>
</dbReference>
<evidence type="ECO:0000256" key="3">
    <source>
        <dbReference type="ARBA" id="ARBA00022692"/>
    </source>
</evidence>
<feature type="transmembrane region" description="Helical" evidence="7">
    <location>
        <begin position="298"/>
        <end position="320"/>
    </location>
</feature>